<keyword evidence="2" id="KW-1185">Reference proteome</keyword>
<comment type="caution">
    <text evidence="1">The sequence shown here is derived from an EMBL/GenBank/DDBJ whole genome shotgun (WGS) entry which is preliminary data.</text>
</comment>
<protein>
    <recommendedName>
        <fullName evidence="3">DUF1853 family protein</fullName>
    </recommendedName>
</protein>
<dbReference type="InterPro" id="IPR015003">
    <property type="entry name" value="DUF1853"/>
</dbReference>
<evidence type="ECO:0000313" key="1">
    <source>
        <dbReference type="EMBL" id="PRY64426.1"/>
    </source>
</evidence>
<proteinExistence type="predicted"/>
<gene>
    <name evidence="1" type="ORF">B0H98_10586</name>
</gene>
<reference evidence="1 2" key="1">
    <citation type="submission" date="2018-03" db="EMBL/GenBank/DDBJ databases">
        <title>Genomic Encyclopedia of Type Strains, Phase III (KMG-III): the genomes of soil and plant-associated and newly described type strains.</title>
        <authorList>
            <person name="Whitman W."/>
        </authorList>
    </citation>
    <scope>NUCLEOTIDE SEQUENCE [LARGE SCALE GENOMIC DNA]</scope>
    <source>
        <strain evidence="1 2">CGMCC 1.12152</strain>
    </source>
</reference>
<dbReference type="AlphaFoldDB" id="A0A2T0V2L7"/>
<dbReference type="Pfam" id="PF08907">
    <property type="entry name" value="DUF1853"/>
    <property type="match status" value="1"/>
</dbReference>
<accession>A0A2T0V2L7</accession>
<dbReference type="RefSeq" id="WP_167392665.1">
    <property type="nucleotide sequence ID" value="NZ_PVTK01000005.1"/>
</dbReference>
<evidence type="ECO:0008006" key="3">
    <source>
        <dbReference type="Google" id="ProtNLM"/>
    </source>
</evidence>
<dbReference type="Proteomes" id="UP000237647">
    <property type="component" value="Unassembled WGS sequence"/>
</dbReference>
<name>A0A2T0V2L7_9GAMM</name>
<dbReference type="EMBL" id="PVTK01000005">
    <property type="protein sequence ID" value="PRY64426.1"/>
    <property type="molecule type" value="Genomic_DNA"/>
</dbReference>
<sequence length="336" mass="37655">MPTPPLAEGVSPALYTPPDRHASALLRDIAWLAHTPDLVELAPPIPCAGRPTLFELGFAEHPLEQWLLTLSKASLAGAHDPRATRLGHYHERLWHIMLGNAPGTRLLARNVRIAHRRNTLGELDMLYRTRANPTPVHLEVAIKFYLGLPEGPGDARSQSRWIGPGGLDSLALKASHLHRHQLPLSATPLALATLAHWLNPRDTQNPLDQEVTLSQRLAMPGVLFYPWHTPLPAPCGATAEHRRGRWCFLRDWPALAQSLATPFTLAWLQKPHWLAPPGQHAFRLPRVVMPAIQQQIAQRGPQQVMLYLPEQQRFERVFIVPDDWPRQVPLPPAQKG</sequence>
<organism evidence="1 2">
    <name type="scientific">Vreelandella songnenensis</name>
    <dbReference type="NCBI Taxonomy" id="1176243"/>
    <lineage>
        <taxon>Bacteria</taxon>
        <taxon>Pseudomonadati</taxon>
        <taxon>Pseudomonadota</taxon>
        <taxon>Gammaproteobacteria</taxon>
        <taxon>Oceanospirillales</taxon>
        <taxon>Halomonadaceae</taxon>
        <taxon>Vreelandella</taxon>
    </lineage>
</organism>
<evidence type="ECO:0000313" key="2">
    <source>
        <dbReference type="Proteomes" id="UP000237647"/>
    </source>
</evidence>